<evidence type="ECO:0000256" key="1">
    <source>
        <dbReference type="ARBA" id="ARBA00005953"/>
    </source>
</evidence>
<reference evidence="3 4" key="1">
    <citation type="submission" date="2019-10" db="EMBL/GenBank/DDBJ databases">
        <title>A soil myxobacterium in the family Polyangiaceae.</title>
        <authorList>
            <person name="Li Y."/>
            <person name="Wang J."/>
        </authorList>
    </citation>
    <scope>NUCLEOTIDE SEQUENCE [LARGE SCALE GENOMIC DNA]</scope>
    <source>
        <strain evidence="3 4">DSM 14734</strain>
    </source>
</reference>
<dbReference type="Gene3D" id="3.10.129.10">
    <property type="entry name" value="Hotdog Thioesterase"/>
    <property type="match status" value="1"/>
</dbReference>
<protein>
    <submittedName>
        <fullName evidence="3">YbgC/FadM family acyl-CoA thioesterase</fullName>
        <ecNumber evidence="3">3.1.2.-</ecNumber>
    </submittedName>
</protein>
<keyword evidence="4" id="KW-1185">Reference proteome</keyword>
<evidence type="ECO:0000256" key="2">
    <source>
        <dbReference type="ARBA" id="ARBA00022801"/>
    </source>
</evidence>
<dbReference type="PANTHER" id="PTHR31793">
    <property type="entry name" value="4-HYDROXYBENZOYL-COA THIOESTERASE FAMILY MEMBER"/>
    <property type="match status" value="1"/>
</dbReference>
<dbReference type="PANTHER" id="PTHR31793:SF27">
    <property type="entry name" value="NOVEL THIOESTERASE SUPERFAMILY DOMAIN AND SAPOSIN A-TYPE DOMAIN CONTAINING PROTEIN (0610012H03RIK)"/>
    <property type="match status" value="1"/>
</dbReference>
<dbReference type="PIRSF" id="PIRSF003230">
    <property type="entry name" value="YbgC"/>
    <property type="match status" value="1"/>
</dbReference>
<gene>
    <name evidence="3" type="ORF">GF068_22205</name>
</gene>
<dbReference type="InterPro" id="IPR050563">
    <property type="entry name" value="4-hydroxybenzoyl-CoA_TE"/>
</dbReference>
<accession>A0A6N7PVZ0</accession>
<dbReference type="EC" id="3.1.2.-" evidence="3"/>
<evidence type="ECO:0000313" key="3">
    <source>
        <dbReference type="EMBL" id="MRG94610.1"/>
    </source>
</evidence>
<evidence type="ECO:0000313" key="4">
    <source>
        <dbReference type="Proteomes" id="UP000440224"/>
    </source>
</evidence>
<dbReference type="AlphaFoldDB" id="A0A6N7PVZ0"/>
<dbReference type="InterPro" id="IPR006684">
    <property type="entry name" value="YbgC/YbaW"/>
</dbReference>
<dbReference type="OrthoDB" id="9808429at2"/>
<dbReference type="Pfam" id="PF13279">
    <property type="entry name" value="4HBT_2"/>
    <property type="match status" value="1"/>
</dbReference>
<dbReference type="EMBL" id="WJIE01000006">
    <property type="protein sequence ID" value="MRG94610.1"/>
    <property type="molecule type" value="Genomic_DNA"/>
</dbReference>
<comment type="caution">
    <text evidence="3">The sequence shown here is derived from an EMBL/GenBank/DDBJ whole genome shotgun (WGS) entry which is preliminary data.</text>
</comment>
<dbReference type="SUPFAM" id="SSF54637">
    <property type="entry name" value="Thioesterase/thiol ester dehydrase-isomerase"/>
    <property type="match status" value="1"/>
</dbReference>
<dbReference type="NCBIfam" id="TIGR00051">
    <property type="entry name" value="YbgC/FadM family acyl-CoA thioesterase"/>
    <property type="match status" value="1"/>
</dbReference>
<name>A0A6N7PVZ0_9BACT</name>
<keyword evidence="2 3" id="KW-0378">Hydrolase</keyword>
<organism evidence="3 4">
    <name type="scientific">Polyangium spumosum</name>
    <dbReference type="NCBI Taxonomy" id="889282"/>
    <lineage>
        <taxon>Bacteria</taxon>
        <taxon>Pseudomonadati</taxon>
        <taxon>Myxococcota</taxon>
        <taxon>Polyangia</taxon>
        <taxon>Polyangiales</taxon>
        <taxon>Polyangiaceae</taxon>
        <taxon>Polyangium</taxon>
    </lineage>
</organism>
<dbReference type="CDD" id="cd00586">
    <property type="entry name" value="4HBT"/>
    <property type="match status" value="1"/>
</dbReference>
<comment type="similarity">
    <text evidence="1">Belongs to the 4-hydroxybenzoyl-CoA thioesterase family.</text>
</comment>
<dbReference type="RefSeq" id="WP_153821445.1">
    <property type="nucleotide sequence ID" value="NZ_WJIE01000006.1"/>
</dbReference>
<dbReference type="Proteomes" id="UP000440224">
    <property type="component" value="Unassembled WGS sequence"/>
</dbReference>
<sequence>MAAPDQKQPPPAHLTSRMTLSVRFCETDLMGIVHHANYLTYFEAGRVDWLHRRGISYEKWVEMGIHLPVVEAKLRYRKAARFDETLVVETTCAEVSRVTVRFSYRIVRGADVICEGETLLACVGNELAPKRLPPEIAAVFRSPETV</sequence>
<proteinExistence type="inferred from homology"/>
<dbReference type="InterPro" id="IPR029069">
    <property type="entry name" value="HotDog_dom_sf"/>
</dbReference>
<dbReference type="GO" id="GO:0047617">
    <property type="term" value="F:fatty acyl-CoA hydrolase activity"/>
    <property type="evidence" value="ECO:0007669"/>
    <property type="project" value="TreeGrafter"/>
</dbReference>